<dbReference type="SMART" id="SM00829">
    <property type="entry name" value="PKS_ER"/>
    <property type="match status" value="1"/>
</dbReference>
<evidence type="ECO:0000313" key="3">
    <source>
        <dbReference type="Proteomes" id="UP000664417"/>
    </source>
</evidence>
<keyword evidence="3" id="KW-1185">Reference proteome</keyword>
<dbReference type="CDD" id="cd08276">
    <property type="entry name" value="MDR7"/>
    <property type="match status" value="1"/>
</dbReference>
<dbReference type="InterPro" id="IPR052711">
    <property type="entry name" value="Zinc_ADH-like"/>
</dbReference>
<dbReference type="Gene3D" id="3.40.50.720">
    <property type="entry name" value="NAD(P)-binding Rossmann-like Domain"/>
    <property type="match status" value="1"/>
</dbReference>
<organism evidence="2 3">
    <name type="scientific">Acanthopleuribacter pedis</name>
    <dbReference type="NCBI Taxonomy" id="442870"/>
    <lineage>
        <taxon>Bacteria</taxon>
        <taxon>Pseudomonadati</taxon>
        <taxon>Acidobacteriota</taxon>
        <taxon>Holophagae</taxon>
        <taxon>Acanthopleuribacterales</taxon>
        <taxon>Acanthopleuribacteraceae</taxon>
        <taxon>Acanthopleuribacter</taxon>
    </lineage>
</organism>
<evidence type="ECO:0000313" key="2">
    <source>
        <dbReference type="EMBL" id="MBO1320634.1"/>
    </source>
</evidence>
<protein>
    <submittedName>
        <fullName evidence="2">NAD(P)-dependent alcohol dehydrogenase</fullName>
    </submittedName>
</protein>
<evidence type="ECO:0000259" key="1">
    <source>
        <dbReference type="SMART" id="SM00829"/>
    </source>
</evidence>
<comment type="caution">
    <text evidence="2">The sequence shown here is derived from an EMBL/GenBank/DDBJ whole genome shotgun (WGS) entry which is preliminary data.</text>
</comment>
<dbReference type="Gene3D" id="3.90.180.10">
    <property type="entry name" value="Medium-chain alcohol dehydrogenases, catalytic domain"/>
    <property type="match status" value="1"/>
</dbReference>
<dbReference type="Pfam" id="PF08240">
    <property type="entry name" value="ADH_N"/>
    <property type="match status" value="1"/>
</dbReference>
<sequence length="339" mass="36172">MTQAVVFDAFGLENLKWTGYDNPALGDHDVRVKLHAASLNYRDLLMVQGLYNPKMKHPLVPCSDGAGEVVEVGAAVTDLAVGDRVCSTMIPDWPGGEPGPNLLRTTLGGPVDGMLAHERVLPQQAWIKFPEYLSYEEAACLPVAGLTAWSALVEDGRLREKPGAKVVLLGTGGVSMAALAIAKAMDAEVAITSSSDKKLADAAKLGADHSINYRTTPDWHKAVLQVFPHGADIVIEVGGEGTFDRSVKACKVGGFIALIGVLDSQRKPINLTTCIMKKLSLHGILVGSRAAFADYCAFLDTHRLKPTISRVFDGFDQAPAAFELMARGGHFGKIVLRAG</sequence>
<dbReference type="Proteomes" id="UP000664417">
    <property type="component" value="Unassembled WGS sequence"/>
</dbReference>
<dbReference type="PANTHER" id="PTHR45033:SF2">
    <property type="entry name" value="ZINC-TYPE ALCOHOL DEHYDROGENASE-LIKE PROTEIN C1773.06C"/>
    <property type="match status" value="1"/>
</dbReference>
<dbReference type="InterPro" id="IPR013149">
    <property type="entry name" value="ADH-like_C"/>
</dbReference>
<dbReference type="InterPro" id="IPR011032">
    <property type="entry name" value="GroES-like_sf"/>
</dbReference>
<dbReference type="SUPFAM" id="SSF51735">
    <property type="entry name" value="NAD(P)-binding Rossmann-fold domains"/>
    <property type="match status" value="1"/>
</dbReference>
<gene>
    <name evidence="2" type="ORF">J3U88_19305</name>
</gene>
<dbReference type="InterPro" id="IPR020843">
    <property type="entry name" value="ER"/>
</dbReference>
<dbReference type="InterPro" id="IPR013154">
    <property type="entry name" value="ADH-like_N"/>
</dbReference>
<feature type="domain" description="Enoyl reductase (ER)" evidence="1">
    <location>
        <begin position="11"/>
        <end position="336"/>
    </location>
</feature>
<dbReference type="RefSeq" id="WP_207860587.1">
    <property type="nucleotide sequence ID" value="NZ_JAFREP010000018.1"/>
</dbReference>
<dbReference type="SUPFAM" id="SSF50129">
    <property type="entry name" value="GroES-like"/>
    <property type="match status" value="1"/>
</dbReference>
<proteinExistence type="predicted"/>
<reference evidence="2" key="1">
    <citation type="submission" date="2021-03" db="EMBL/GenBank/DDBJ databases">
        <authorList>
            <person name="Wang G."/>
        </authorList>
    </citation>
    <scope>NUCLEOTIDE SEQUENCE</scope>
    <source>
        <strain evidence="2">KCTC 12899</strain>
    </source>
</reference>
<accession>A0A8J7QAR6</accession>
<name>A0A8J7QAR6_9BACT</name>
<dbReference type="InterPro" id="IPR036291">
    <property type="entry name" value="NAD(P)-bd_dom_sf"/>
</dbReference>
<dbReference type="Pfam" id="PF00107">
    <property type="entry name" value="ADH_zinc_N"/>
    <property type="match status" value="1"/>
</dbReference>
<dbReference type="EMBL" id="JAFREP010000018">
    <property type="protein sequence ID" value="MBO1320634.1"/>
    <property type="molecule type" value="Genomic_DNA"/>
</dbReference>
<dbReference type="AlphaFoldDB" id="A0A8J7QAR6"/>
<dbReference type="PANTHER" id="PTHR45033">
    <property type="match status" value="1"/>
</dbReference>
<dbReference type="GO" id="GO:0016491">
    <property type="term" value="F:oxidoreductase activity"/>
    <property type="evidence" value="ECO:0007669"/>
    <property type="project" value="InterPro"/>
</dbReference>